<dbReference type="CDD" id="cd05304">
    <property type="entry name" value="Rubrum_tdh"/>
    <property type="match status" value="1"/>
</dbReference>
<dbReference type="AlphaFoldDB" id="A0A846M9B9"/>
<dbReference type="Gene3D" id="3.40.50.720">
    <property type="entry name" value="NAD(P)-binding Rossmann-like Domain"/>
    <property type="match status" value="2"/>
</dbReference>
<keyword evidence="12" id="KW-1185">Reference proteome</keyword>
<feature type="domain" description="Alanine dehydrogenase/pyridine nucleotide transhydrogenase NAD(H)-binding" evidence="9">
    <location>
        <begin position="148"/>
        <end position="315"/>
    </location>
</feature>
<name>A0A846M9B9_9SPHN</name>
<keyword evidence="6" id="KW-1278">Translocase</keyword>
<evidence type="ECO:0000256" key="7">
    <source>
        <dbReference type="ARBA" id="ARBA00023027"/>
    </source>
</evidence>
<dbReference type="SUPFAM" id="SSF51735">
    <property type="entry name" value="NAD(P)-binding Rossmann-fold domains"/>
    <property type="match status" value="1"/>
</dbReference>
<dbReference type="SMART" id="SM01003">
    <property type="entry name" value="AlaDh_PNT_N"/>
    <property type="match status" value="1"/>
</dbReference>
<dbReference type="InterPro" id="IPR008143">
    <property type="entry name" value="Ala_DH/PNT_CS2"/>
</dbReference>
<reference evidence="11 12" key="1">
    <citation type="submission" date="2020-03" db="EMBL/GenBank/DDBJ databases">
        <title>Genomic Encyclopedia of Type Strains, Phase IV (KMG-IV): sequencing the most valuable type-strain genomes for metagenomic binning, comparative biology and taxonomic classification.</title>
        <authorList>
            <person name="Goeker M."/>
        </authorList>
    </citation>
    <scope>NUCLEOTIDE SEQUENCE [LARGE SCALE GENOMIC DNA]</scope>
    <source>
        <strain evidence="11 12">DSM 21299</strain>
    </source>
</reference>
<sequence length="381" mass="39348">MVQISVLVNLEAGDHRVALTPSAVTRYAKLGLSTLVESGAGLAAGFSDEAYAAQGAAIVSRQEALTQADALVTVRPPAAADLAGVRPGTKLIGGLAPYADPARMADYASLGVEAMALELLPRTTRAQAMDILSSQANLAGYHAVARATTELNRCLPMMTTAAGSIVAAKAFVMGVGVAGLQAIATARRLGAVVSATDVRPETREQIMSLGAKPVFEDIRDGDQLTAAAGGYAGEMSEAYRQRQAALVSGHIAMQDIVVTTALIPGRPAPRLISDAQIATMKPGSVIVDLAAESGGNVEGAVVGEMVERHGVKIIGLVDGASRLAVDASNLFARNCYNFIEAYWDKVGKTLAMAADDVLIEAVTLTRGGMIVHPRFVQAAAA</sequence>
<comment type="caution">
    <text evidence="11">The sequence shown here is derived from an EMBL/GenBank/DDBJ whole genome shotgun (WGS) entry which is preliminary data.</text>
</comment>
<feature type="domain" description="Alanine dehydrogenase/pyridine nucleotide transhydrogenase N-terminal" evidence="10">
    <location>
        <begin position="5"/>
        <end position="139"/>
    </location>
</feature>
<dbReference type="GO" id="GO:0008750">
    <property type="term" value="F:proton-translocating NAD(P)+ transhydrogenase activity"/>
    <property type="evidence" value="ECO:0007669"/>
    <property type="project" value="UniProtKB-EC"/>
</dbReference>
<dbReference type="GO" id="GO:0005886">
    <property type="term" value="C:plasma membrane"/>
    <property type="evidence" value="ECO:0007669"/>
    <property type="project" value="TreeGrafter"/>
</dbReference>
<dbReference type="GO" id="GO:0016491">
    <property type="term" value="F:oxidoreductase activity"/>
    <property type="evidence" value="ECO:0007669"/>
    <property type="project" value="UniProtKB-KW"/>
</dbReference>
<evidence type="ECO:0000256" key="1">
    <source>
        <dbReference type="ARBA" id="ARBA00003943"/>
    </source>
</evidence>
<dbReference type="GO" id="GO:0006740">
    <property type="term" value="P:NADPH regeneration"/>
    <property type="evidence" value="ECO:0007669"/>
    <property type="project" value="TreeGrafter"/>
</dbReference>
<dbReference type="SMART" id="SM01002">
    <property type="entry name" value="AlaDh_PNT_C"/>
    <property type="match status" value="1"/>
</dbReference>
<protein>
    <recommendedName>
        <fullName evidence="3">proton-translocating NAD(P)(+) transhydrogenase</fullName>
        <ecNumber evidence="3">7.1.1.1</ecNumber>
    </recommendedName>
</protein>
<dbReference type="Pfam" id="PF01262">
    <property type="entry name" value="AlaDh_PNT_C"/>
    <property type="match status" value="1"/>
</dbReference>
<dbReference type="InterPro" id="IPR036291">
    <property type="entry name" value="NAD(P)-bd_dom_sf"/>
</dbReference>
<evidence type="ECO:0000313" key="12">
    <source>
        <dbReference type="Proteomes" id="UP000576821"/>
    </source>
</evidence>
<dbReference type="GO" id="GO:0050661">
    <property type="term" value="F:NADP binding"/>
    <property type="evidence" value="ECO:0007669"/>
    <property type="project" value="TreeGrafter"/>
</dbReference>
<evidence type="ECO:0000259" key="9">
    <source>
        <dbReference type="SMART" id="SM01002"/>
    </source>
</evidence>
<evidence type="ECO:0000256" key="8">
    <source>
        <dbReference type="ARBA" id="ARBA00048202"/>
    </source>
</evidence>
<comment type="similarity">
    <text evidence="2">Belongs to the AlaDH/PNT family.</text>
</comment>
<gene>
    <name evidence="11" type="ORF">FHS54_002838</name>
</gene>
<dbReference type="SUPFAM" id="SSF52283">
    <property type="entry name" value="Formate/glycerate dehydrogenase catalytic domain-like"/>
    <property type="match status" value="1"/>
</dbReference>
<comment type="function">
    <text evidence="1">The transhydrogenation between NADH and NADP is coupled to respiration and ATP hydrolysis and functions as a proton pump across the membrane.</text>
</comment>
<keyword evidence="4" id="KW-0547">Nucleotide-binding</keyword>
<proteinExistence type="inferred from homology"/>
<evidence type="ECO:0000313" key="11">
    <source>
        <dbReference type="EMBL" id="NIJ17838.1"/>
    </source>
</evidence>
<dbReference type="EMBL" id="JAASQR010000004">
    <property type="protein sequence ID" value="NIJ17838.1"/>
    <property type="molecule type" value="Genomic_DNA"/>
</dbReference>
<organism evidence="11 12">
    <name type="scientific">Sphingobium vermicomposti</name>
    <dbReference type="NCBI Taxonomy" id="529005"/>
    <lineage>
        <taxon>Bacteria</taxon>
        <taxon>Pseudomonadati</taxon>
        <taxon>Pseudomonadota</taxon>
        <taxon>Alphaproteobacteria</taxon>
        <taxon>Sphingomonadales</taxon>
        <taxon>Sphingomonadaceae</taxon>
        <taxon>Sphingobium</taxon>
    </lineage>
</organism>
<dbReference type="Proteomes" id="UP000576821">
    <property type="component" value="Unassembled WGS sequence"/>
</dbReference>
<dbReference type="PANTHER" id="PTHR10160:SF19">
    <property type="entry name" value="PROTON-TRANSLOCATING NAD(P)(+) TRANSHYDROGENASE"/>
    <property type="match status" value="1"/>
</dbReference>
<keyword evidence="7" id="KW-0520">NAD</keyword>
<dbReference type="EC" id="7.1.1.1" evidence="3"/>
<evidence type="ECO:0000259" key="10">
    <source>
        <dbReference type="SMART" id="SM01003"/>
    </source>
</evidence>
<dbReference type="InterPro" id="IPR007886">
    <property type="entry name" value="AlaDH/PNT_N"/>
</dbReference>
<evidence type="ECO:0000256" key="3">
    <source>
        <dbReference type="ARBA" id="ARBA00012943"/>
    </source>
</evidence>
<dbReference type="PROSITE" id="PS00837">
    <property type="entry name" value="ALADH_PNT_2"/>
    <property type="match status" value="1"/>
</dbReference>
<evidence type="ECO:0000256" key="4">
    <source>
        <dbReference type="ARBA" id="ARBA00022741"/>
    </source>
</evidence>
<keyword evidence="5" id="KW-0521">NADP</keyword>
<comment type="catalytic activity">
    <reaction evidence="8">
        <text>NAD(+) + NADPH + H(+)(in) = NADH + NADP(+) + H(+)(out)</text>
        <dbReference type="Rhea" id="RHEA:47992"/>
        <dbReference type="ChEBI" id="CHEBI:15378"/>
        <dbReference type="ChEBI" id="CHEBI:57540"/>
        <dbReference type="ChEBI" id="CHEBI:57783"/>
        <dbReference type="ChEBI" id="CHEBI:57945"/>
        <dbReference type="ChEBI" id="CHEBI:58349"/>
        <dbReference type="EC" id="7.1.1.1"/>
    </reaction>
</comment>
<evidence type="ECO:0000256" key="2">
    <source>
        <dbReference type="ARBA" id="ARBA00005689"/>
    </source>
</evidence>
<dbReference type="InterPro" id="IPR007698">
    <property type="entry name" value="AlaDH/PNT_NAD(H)-bd"/>
</dbReference>
<keyword evidence="11" id="KW-0560">Oxidoreductase</keyword>
<dbReference type="PANTHER" id="PTHR10160">
    <property type="entry name" value="NAD(P) TRANSHYDROGENASE"/>
    <property type="match status" value="1"/>
</dbReference>
<dbReference type="Pfam" id="PF05222">
    <property type="entry name" value="AlaDh_PNT_N"/>
    <property type="match status" value="1"/>
</dbReference>
<accession>A0A846M9B9</accession>
<evidence type="ECO:0000256" key="6">
    <source>
        <dbReference type="ARBA" id="ARBA00022967"/>
    </source>
</evidence>
<evidence type="ECO:0000256" key="5">
    <source>
        <dbReference type="ARBA" id="ARBA00022857"/>
    </source>
</evidence>